<dbReference type="EMBL" id="JAUKTV010000004">
    <property type="protein sequence ID" value="KAK0739260.1"/>
    <property type="molecule type" value="Genomic_DNA"/>
</dbReference>
<keyword evidence="3" id="KW-1185">Reference proteome</keyword>
<feature type="compositionally biased region" description="Basic and acidic residues" evidence="1">
    <location>
        <begin position="41"/>
        <end position="54"/>
    </location>
</feature>
<organism evidence="2 3">
    <name type="scientific">Apiosordaria backusii</name>
    <dbReference type="NCBI Taxonomy" id="314023"/>
    <lineage>
        <taxon>Eukaryota</taxon>
        <taxon>Fungi</taxon>
        <taxon>Dikarya</taxon>
        <taxon>Ascomycota</taxon>
        <taxon>Pezizomycotina</taxon>
        <taxon>Sordariomycetes</taxon>
        <taxon>Sordariomycetidae</taxon>
        <taxon>Sordariales</taxon>
        <taxon>Lasiosphaeriaceae</taxon>
        <taxon>Apiosordaria</taxon>
    </lineage>
</organism>
<proteinExistence type="predicted"/>
<gene>
    <name evidence="2" type="ORF">B0T21DRAFT_362276</name>
</gene>
<evidence type="ECO:0000313" key="3">
    <source>
        <dbReference type="Proteomes" id="UP001172159"/>
    </source>
</evidence>
<protein>
    <submittedName>
        <fullName evidence="2">Uncharacterized protein</fullName>
    </submittedName>
</protein>
<name>A0AA40BS38_9PEZI</name>
<evidence type="ECO:0000256" key="1">
    <source>
        <dbReference type="SAM" id="MobiDB-lite"/>
    </source>
</evidence>
<dbReference type="AlphaFoldDB" id="A0AA40BS38"/>
<sequence length="131" mass="14814">MLLVGRTQDSQEACLRGLAINKIPPSVHSPFPNTPIPAQTHPKEKRNTSVESKNRPTNGGEGGMSNSIHPKKNNIRKEVKRRREDDQTKYPKTSQKRNKSIPKRSIGMKTHPKQEMRTKPTTKNVEMLPSP</sequence>
<reference evidence="2" key="1">
    <citation type="submission" date="2023-06" db="EMBL/GenBank/DDBJ databases">
        <title>Genome-scale phylogeny and comparative genomics of the fungal order Sordariales.</title>
        <authorList>
            <consortium name="Lawrence Berkeley National Laboratory"/>
            <person name="Hensen N."/>
            <person name="Bonometti L."/>
            <person name="Westerberg I."/>
            <person name="Brannstrom I.O."/>
            <person name="Guillou S."/>
            <person name="Cros-Aarteil S."/>
            <person name="Calhoun S."/>
            <person name="Haridas S."/>
            <person name="Kuo A."/>
            <person name="Mondo S."/>
            <person name="Pangilinan J."/>
            <person name="Riley R."/>
            <person name="Labutti K."/>
            <person name="Andreopoulos B."/>
            <person name="Lipzen A."/>
            <person name="Chen C."/>
            <person name="Yanf M."/>
            <person name="Daum C."/>
            <person name="Ng V."/>
            <person name="Clum A."/>
            <person name="Steindorff A."/>
            <person name="Ohm R."/>
            <person name="Martin F."/>
            <person name="Silar P."/>
            <person name="Natvig D."/>
            <person name="Lalanne C."/>
            <person name="Gautier V."/>
            <person name="Ament-Velasquez S.L."/>
            <person name="Kruys A."/>
            <person name="Hutchinson M.I."/>
            <person name="Powell A.J."/>
            <person name="Barry K."/>
            <person name="Miller A.N."/>
            <person name="Grigoriev I.V."/>
            <person name="Debuchy R."/>
            <person name="Gladieux P."/>
            <person name="Thoren M.H."/>
            <person name="Johannesson H."/>
        </authorList>
    </citation>
    <scope>NUCLEOTIDE SEQUENCE</scope>
    <source>
        <strain evidence="2">CBS 540.89</strain>
    </source>
</reference>
<feature type="compositionally biased region" description="Basic and acidic residues" evidence="1">
    <location>
        <begin position="75"/>
        <end position="89"/>
    </location>
</feature>
<comment type="caution">
    <text evidence="2">The sequence shown here is derived from an EMBL/GenBank/DDBJ whole genome shotgun (WGS) entry which is preliminary data.</text>
</comment>
<dbReference type="Proteomes" id="UP001172159">
    <property type="component" value="Unassembled WGS sequence"/>
</dbReference>
<accession>A0AA40BS38</accession>
<feature type="region of interest" description="Disordered" evidence="1">
    <location>
        <begin position="22"/>
        <end position="131"/>
    </location>
</feature>
<evidence type="ECO:0000313" key="2">
    <source>
        <dbReference type="EMBL" id="KAK0739260.1"/>
    </source>
</evidence>